<dbReference type="CDD" id="cd06171">
    <property type="entry name" value="Sigma70_r4"/>
    <property type="match status" value="1"/>
</dbReference>
<dbReference type="NCBIfam" id="TIGR02937">
    <property type="entry name" value="sigma70-ECF"/>
    <property type="match status" value="1"/>
</dbReference>
<keyword evidence="9" id="KW-1185">Reference proteome</keyword>
<evidence type="ECO:0000256" key="4">
    <source>
        <dbReference type="ARBA" id="ARBA00023163"/>
    </source>
</evidence>
<evidence type="ECO:0000259" key="6">
    <source>
        <dbReference type="Pfam" id="PF04542"/>
    </source>
</evidence>
<protein>
    <submittedName>
        <fullName evidence="8">RNA polymerase sigma factor</fullName>
    </submittedName>
</protein>
<dbReference type="Proteomes" id="UP001501844">
    <property type="component" value="Unassembled WGS sequence"/>
</dbReference>
<dbReference type="InterPro" id="IPR036388">
    <property type="entry name" value="WH-like_DNA-bd_sf"/>
</dbReference>
<dbReference type="InterPro" id="IPR039425">
    <property type="entry name" value="RNA_pol_sigma-70-like"/>
</dbReference>
<dbReference type="InterPro" id="IPR013324">
    <property type="entry name" value="RNA_pol_sigma_r3/r4-like"/>
</dbReference>
<feature type="compositionally biased region" description="Polar residues" evidence="5">
    <location>
        <begin position="7"/>
        <end position="16"/>
    </location>
</feature>
<dbReference type="InterPro" id="IPR007627">
    <property type="entry name" value="RNA_pol_sigma70_r2"/>
</dbReference>
<feature type="domain" description="RNA polymerase sigma factor 70 region 4 type 2" evidence="7">
    <location>
        <begin position="138"/>
        <end position="190"/>
    </location>
</feature>
<dbReference type="EMBL" id="BAABGX010000003">
    <property type="protein sequence ID" value="GAA4313010.1"/>
    <property type="molecule type" value="Genomic_DNA"/>
</dbReference>
<dbReference type="SUPFAM" id="SSF88659">
    <property type="entry name" value="Sigma3 and sigma4 domains of RNA polymerase sigma factors"/>
    <property type="match status" value="1"/>
</dbReference>
<evidence type="ECO:0000256" key="2">
    <source>
        <dbReference type="ARBA" id="ARBA00023015"/>
    </source>
</evidence>
<keyword evidence="2" id="KW-0805">Transcription regulation</keyword>
<accession>A0ABP8FXF2</accession>
<dbReference type="PANTHER" id="PTHR43133:SF46">
    <property type="entry name" value="RNA POLYMERASE SIGMA-70 FACTOR ECF SUBFAMILY"/>
    <property type="match status" value="1"/>
</dbReference>
<feature type="region of interest" description="Disordered" evidence="5">
    <location>
        <begin position="1"/>
        <end position="21"/>
    </location>
</feature>
<evidence type="ECO:0000256" key="3">
    <source>
        <dbReference type="ARBA" id="ARBA00023082"/>
    </source>
</evidence>
<evidence type="ECO:0000313" key="9">
    <source>
        <dbReference type="Proteomes" id="UP001501844"/>
    </source>
</evidence>
<dbReference type="Pfam" id="PF08281">
    <property type="entry name" value="Sigma70_r4_2"/>
    <property type="match status" value="1"/>
</dbReference>
<evidence type="ECO:0000313" key="8">
    <source>
        <dbReference type="EMBL" id="GAA4313010.1"/>
    </source>
</evidence>
<feature type="domain" description="RNA polymerase sigma-70 region 2" evidence="6">
    <location>
        <begin position="45"/>
        <end position="109"/>
    </location>
</feature>
<proteinExistence type="inferred from homology"/>
<dbReference type="Pfam" id="PF04542">
    <property type="entry name" value="Sigma70_r2"/>
    <property type="match status" value="1"/>
</dbReference>
<dbReference type="InterPro" id="IPR013325">
    <property type="entry name" value="RNA_pol_sigma_r2"/>
</dbReference>
<dbReference type="PANTHER" id="PTHR43133">
    <property type="entry name" value="RNA POLYMERASE ECF-TYPE SIGMA FACTO"/>
    <property type="match status" value="1"/>
</dbReference>
<reference evidence="9" key="1">
    <citation type="journal article" date="2019" name="Int. J. Syst. Evol. Microbiol.">
        <title>The Global Catalogue of Microorganisms (GCM) 10K type strain sequencing project: providing services to taxonomists for standard genome sequencing and annotation.</title>
        <authorList>
            <consortium name="The Broad Institute Genomics Platform"/>
            <consortium name="The Broad Institute Genome Sequencing Center for Infectious Disease"/>
            <person name="Wu L."/>
            <person name="Ma J."/>
        </authorList>
    </citation>
    <scope>NUCLEOTIDE SEQUENCE [LARGE SCALE GENOMIC DNA]</scope>
    <source>
        <strain evidence="9">JCM 17917</strain>
    </source>
</reference>
<gene>
    <name evidence="8" type="ORF">GCM10023183_32310</name>
</gene>
<comment type="caution">
    <text evidence="8">The sequence shown here is derived from an EMBL/GenBank/DDBJ whole genome shotgun (WGS) entry which is preliminary data.</text>
</comment>
<dbReference type="Gene3D" id="1.10.10.10">
    <property type="entry name" value="Winged helix-like DNA-binding domain superfamily/Winged helix DNA-binding domain"/>
    <property type="match status" value="1"/>
</dbReference>
<keyword evidence="3" id="KW-0731">Sigma factor</keyword>
<dbReference type="InterPro" id="IPR013249">
    <property type="entry name" value="RNA_pol_sigma70_r4_t2"/>
</dbReference>
<evidence type="ECO:0000259" key="7">
    <source>
        <dbReference type="Pfam" id="PF08281"/>
    </source>
</evidence>
<evidence type="ECO:0000256" key="1">
    <source>
        <dbReference type="ARBA" id="ARBA00010641"/>
    </source>
</evidence>
<organism evidence="8 9">
    <name type="scientific">Nibribacter koreensis</name>
    <dbReference type="NCBI Taxonomy" id="1084519"/>
    <lineage>
        <taxon>Bacteria</taxon>
        <taxon>Pseudomonadati</taxon>
        <taxon>Bacteroidota</taxon>
        <taxon>Cytophagia</taxon>
        <taxon>Cytophagales</taxon>
        <taxon>Hymenobacteraceae</taxon>
        <taxon>Nibribacter</taxon>
    </lineage>
</organism>
<name>A0ABP8FXF2_9BACT</name>
<comment type="similarity">
    <text evidence="1">Belongs to the sigma-70 factor family. ECF subfamily.</text>
</comment>
<keyword evidence="4" id="KW-0804">Transcription</keyword>
<dbReference type="SUPFAM" id="SSF88946">
    <property type="entry name" value="Sigma2 domain of RNA polymerase sigma factors"/>
    <property type="match status" value="1"/>
</dbReference>
<sequence length="209" mass="24383">MVKRTLLTRSPHTTQPLKLKPAKDLSEEDLIKGAVAGKREAQHQLYQRYAGKMLAVSKRYARTDFEAEDILQDAFLKVFTYLKNFKGECPLEFWVKRIVINTALKHQHSNRHLTVTDQEEEWDEASEQENFDSQHGYEELLQLVRELPPRYQAVFNLYAIEGFSHKEIGEMLDITESTSKSQYSRARASLRQALQNLENQYHERVIGRG</sequence>
<dbReference type="InterPro" id="IPR014284">
    <property type="entry name" value="RNA_pol_sigma-70_dom"/>
</dbReference>
<evidence type="ECO:0000256" key="5">
    <source>
        <dbReference type="SAM" id="MobiDB-lite"/>
    </source>
</evidence>
<dbReference type="Gene3D" id="1.10.1740.10">
    <property type="match status" value="1"/>
</dbReference>